<evidence type="ECO:0008006" key="3">
    <source>
        <dbReference type="Google" id="ProtNLM"/>
    </source>
</evidence>
<dbReference type="Proteomes" id="UP000886934">
    <property type="component" value="Unassembled WGS sequence"/>
</dbReference>
<dbReference type="RefSeq" id="WP_223924841.1">
    <property type="nucleotide sequence ID" value="NZ_BPND01000108.1"/>
</dbReference>
<sequence>MRIAFMGVSGSGKDYLANYLINNYEFIRLSFSDQLKKLAHHIYPWLEKDYQPEEKSLPLNIVLSTGEKTTCSPRDIWLNLNSLRKIEEQIFIRMLTEEIKSIDNTKNIIITDVRSTNELLWCKNNKFTIIYIEREHNNYENYDIDKYVVENKSKSDYVFNNATLGTNAFRYFFKEAFICGLQK</sequence>
<evidence type="ECO:0000313" key="1">
    <source>
        <dbReference type="EMBL" id="GJA64593.1"/>
    </source>
</evidence>
<protein>
    <recommendedName>
        <fullName evidence="3">Adenylate kinase</fullName>
    </recommendedName>
</protein>
<dbReference type="AlphaFoldDB" id="A0AA37D0G4"/>
<proteinExistence type="predicted"/>
<dbReference type="EMBL" id="BPNN01000054">
    <property type="protein sequence ID" value="GJA64593.1"/>
    <property type="molecule type" value="Genomic_DNA"/>
</dbReference>
<organism evidence="1 2">
    <name type="scientific">Aeromonas caviae</name>
    <name type="common">Aeromonas punctata</name>
    <dbReference type="NCBI Taxonomy" id="648"/>
    <lineage>
        <taxon>Bacteria</taxon>
        <taxon>Pseudomonadati</taxon>
        <taxon>Pseudomonadota</taxon>
        <taxon>Gammaproteobacteria</taxon>
        <taxon>Aeromonadales</taxon>
        <taxon>Aeromonadaceae</taxon>
        <taxon>Aeromonas</taxon>
    </lineage>
</organism>
<name>A0AA37D0G4_AERCA</name>
<comment type="caution">
    <text evidence="1">The sequence shown here is derived from an EMBL/GenBank/DDBJ whole genome shotgun (WGS) entry which is preliminary data.</text>
</comment>
<reference evidence="1" key="1">
    <citation type="submission" date="2021-07" db="EMBL/GenBank/DDBJ databases">
        <title>Draft genome sequence of carbapenem-resistant Aeromonas spp. in Japan.</title>
        <authorList>
            <person name="Maehana S."/>
            <person name="Suzuki M."/>
            <person name="Kitasato H."/>
        </authorList>
    </citation>
    <scope>NUCLEOTIDE SEQUENCE</scope>
    <source>
        <strain evidence="1">KAM351</strain>
    </source>
</reference>
<dbReference type="SUPFAM" id="SSF52540">
    <property type="entry name" value="P-loop containing nucleoside triphosphate hydrolases"/>
    <property type="match status" value="1"/>
</dbReference>
<dbReference type="Gene3D" id="3.40.50.300">
    <property type="entry name" value="P-loop containing nucleotide triphosphate hydrolases"/>
    <property type="match status" value="1"/>
</dbReference>
<gene>
    <name evidence="1" type="ORF">KAM351_32040</name>
</gene>
<dbReference type="InterPro" id="IPR027417">
    <property type="entry name" value="P-loop_NTPase"/>
</dbReference>
<evidence type="ECO:0000313" key="2">
    <source>
        <dbReference type="Proteomes" id="UP000886934"/>
    </source>
</evidence>
<accession>A0AA37D0G4</accession>